<dbReference type="InterPro" id="IPR023296">
    <property type="entry name" value="Glyco_hydro_beta-prop_sf"/>
</dbReference>
<protein>
    <submittedName>
        <fullName evidence="14">Arabinoxylan arabinofuranohydrolase</fullName>
    </submittedName>
</protein>
<organism evidence="14 15">
    <name type="scientific">Fusarium heterosporum</name>
    <dbReference type="NCBI Taxonomy" id="42747"/>
    <lineage>
        <taxon>Eukaryota</taxon>
        <taxon>Fungi</taxon>
        <taxon>Dikarya</taxon>
        <taxon>Ascomycota</taxon>
        <taxon>Pezizomycotina</taxon>
        <taxon>Sordariomycetes</taxon>
        <taxon>Hypocreomycetidae</taxon>
        <taxon>Hypocreales</taxon>
        <taxon>Nectriaceae</taxon>
        <taxon>Fusarium</taxon>
        <taxon>Fusarium heterosporum species complex</taxon>
    </lineage>
</organism>
<feature type="region of interest" description="Disordered" evidence="12">
    <location>
        <begin position="569"/>
        <end position="590"/>
    </location>
</feature>
<evidence type="ECO:0000256" key="7">
    <source>
        <dbReference type="ARBA" id="ARBA00022801"/>
    </source>
</evidence>
<feature type="active site" description="Proton donor" evidence="10">
    <location>
        <position position="1418"/>
    </location>
</feature>
<dbReference type="PROSITE" id="PS51175">
    <property type="entry name" value="CBM6"/>
    <property type="match status" value="1"/>
</dbReference>
<keyword evidence="7 14" id="KW-0378">Hydrolase</keyword>
<dbReference type="InterPro" id="IPR005084">
    <property type="entry name" value="CBM6"/>
</dbReference>
<comment type="caution">
    <text evidence="14">The sequence shown here is derived from an EMBL/GenBank/DDBJ whole genome shotgun (WGS) entry which is preliminary data.</text>
</comment>
<dbReference type="GO" id="GO:0001678">
    <property type="term" value="P:intracellular glucose homeostasis"/>
    <property type="evidence" value="ECO:0007669"/>
    <property type="project" value="InterPro"/>
</dbReference>
<dbReference type="GO" id="GO:0008865">
    <property type="term" value="F:fructokinase activity"/>
    <property type="evidence" value="ECO:0007669"/>
    <property type="project" value="TreeGrafter"/>
</dbReference>
<dbReference type="PANTHER" id="PTHR19443:SF30">
    <property type="entry name" value="GLUCOKINASE-1-RELATED"/>
    <property type="match status" value="1"/>
</dbReference>
<evidence type="ECO:0000256" key="5">
    <source>
        <dbReference type="ARBA" id="ARBA00022741"/>
    </source>
</evidence>
<evidence type="ECO:0000256" key="4">
    <source>
        <dbReference type="ARBA" id="ARBA00022729"/>
    </source>
</evidence>
<dbReference type="InterPro" id="IPR022673">
    <property type="entry name" value="Hexokinase_C"/>
</dbReference>
<comment type="similarity">
    <text evidence="2">Belongs to the glycosyl hydrolase 43 family.</text>
</comment>
<dbReference type="InterPro" id="IPR006710">
    <property type="entry name" value="Glyco_hydro_43"/>
</dbReference>
<dbReference type="GO" id="GO:0005536">
    <property type="term" value="F:D-glucose binding"/>
    <property type="evidence" value="ECO:0007669"/>
    <property type="project" value="InterPro"/>
</dbReference>
<evidence type="ECO:0000313" key="15">
    <source>
        <dbReference type="Proteomes" id="UP000567885"/>
    </source>
</evidence>
<name>A0A8H5WNL9_FUSHE</name>
<feature type="domain" description="CBM6" evidence="13">
    <location>
        <begin position="1533"/>
        <end position="1658"/>
    </location>
</feature>
<proteinExistence type="inferred from homology"/>
<dbReference type="InterPro" id="IPR043129">
    <property type="entry name" value="ATPase_NBD"/>
</dbReference>
<comment type="similarity">
    <text evidence="1">Belongs to the hexokinase family.</text>
</comment>
<dbReference type="Pfam" id="PF04616">
    <property type="entry name" value="Glyco_hydro_43"/>
    <property type="match status" value="1"/>
</dbReference>
<reference evidence="14 15" key="1">
    <citation type="submission" date="2020-05" db="EMBL/GenBank/DDBJ databases">
        <title>Identification and distribution of gene clusters putatively required for synthesis of sphingolipid metabolism inhibitors in phylogenetically diverse species of the filamentous fungus Fusarium.</title>
        <authorList>
            <person name="Kim H.-S."/>
            <person name="Busman M."/>
            <person name="Brown D.W."/>
            <person name="Divon H."/>
            <person name="Uhlig S."/>
            <person name="Proctor R.H."/>
        </authorList>
    </citation>
    <scope>NUCLEOTIDE SEQUENCE [LARGE SCALE GENOMIC DNA]</scope>
    <source>
        <strain evidence="14 15">NRRL 20693</strain>
    </source>
</reference>
<dbReference type="InterPro" id="IPR022672">
    <property type="entry name" value="Hexokinase_N"/>
</dbReference>
<dbReference type="CDD" id="cd04084">
    <property type="entry name" value="CBM6_xylanase-like"/>
    <property type="match status" value="1"/>
</dbReference>
<evidence type="ECO:0000256" key="10">
    <source>
        <dbReference type="PIRSR" id="PIRSR606710-1"/>
    </source>
</evidence>
<keyword evidence="6" id="KW-0418">Kinase</keyword>
<dbReference type="InterPro" id="IPR010730">
    <property type="entry name" value="HET"/>
</dbReference>
<dbReference type="Gene3D" id="2.60.120.260">
    <property type="entry name" value="Galactose-binding domain-like"/>
    <property type="match status" value="1"/>
</dbReference>
<evidence type="ECO:0000256" key="3">
    <source>
        <dbReference type="ARBA" id="ARBA00022679"/>
    </source>
</evidence>
<evidence type="ECO:0000256" key="2">
    <source>
        <dbReference type="ARBA" id="ARBA00009865"/>
    </source>
</evidence>
<dbReference type="Gene3D" id="1.10.287.1250">
    <property type="match status" value="1"/>
</dbReference>
<dbReference type="GO" id="GO:0004340">
    <property type="term" value="F:glucokinase activity"/>
    <property type="evidence" value="ECO:0007669"/>
    <property type="project" value="TreeGrafter"/>
</dbReference>
<dbReference type="SUPFAM" id="SSF49785">
    <property type="entry name" value="Galactose-binding domain-like"/>
    <property type="match status" value="1"/>
</dbReference>
<dbReference type="SUPFAM" id="SSF53067">
    <property type="entry name" value="Actin-like ATPase domain"/>
    <property type="match status" value="2"/>
</dbReference>
<dbReference type="Pfam" id="PF03727">
    <property type="entry name" value="Hexokinase_2"/>
    <property type="match status" value="2"/>
</dbReference>
<evidence type="ECO:0000256" key="9">
    <source>
        <dbReference type="ARBA" id="ARBA00023295"/>
    </source>
</evidence>
<dbReference type="PROSITE" id="PS51748">
    <property type="entry name" value="HEXOKINASE_2"/>
    <property type="match status" value="1"/>
</dbReference>
<evidence type="ECO:0000256" key="11">
    <source>
        <dbReference type="PIRSR" id="PIRSR606710-2"/>
    </source>
</evidence>
<feature type="site" description="Important for catalytic activity, responsible for pKa modulation of the active site Glu and correct orientation of both the proton donor and substrate" evidence="11">
    <location>
        <position position="1357"/>
    </location>
</feature>
<dbReference type="InterPro" id="IPR008979">
    <property type="entry name" value="Galactose-bd-like_sf"/>
</dbReference>
<dbReference type="InterPro" id="IPR001312">
    <property type="entry name" value="Hexokinase"/>
</dbReference>
<dbReference type="UniPathway" id="UPA00109">
    <property type="reaction ID" value="UER00180"/>
</dbReference>
<evidence type="ECO:0000256" key="1">
    <source>
        <dbReference type="ARBA" id="ARBA00009225"/>
    </source>
</evidence>
<dbReference type="Pfam" id="PF03422">
    <property type="entry name" value="CBM_6"/>
    <property type="match status" value="1"/>
</dbReference>
<dbReference type="GO" id="GO:0005524">
    <property type="term" value="F:ATP binding"/>
    <property type="evidence" value="ECO:0007669"/>
    <property type="project" value="UniProtKB-KW"/>
</dbReference>
<evidence type="ECO:0000256" key="6">
    <source>
        <dbReference type="ARBA" id="ARBA00022777"/>
    </source>
</evidence>
<keyword evidence="8" id="KW-0067">ATP-binding</keyword>
<keyword evidence="9" id="KW-0326">Glycosidase</keyword>
<dbReference type="SUPFAM" id="SSF75005">
    <property type="entry name" value="Arabinanase/levansucrase/invertase"/>
    <property type="match status" value="1"/>
</dbReference>
<dbReference type="Gene3D" id="3.30.420.40">
    <property type="match status" value="1"/>
</dbReference>
<evidence type="ECO:0000256" key="8">
    <source>
        <dbReference type="ARBA" id="ARBA00022840"/>
    </source>
</evidence>
<evidence type="ECO:0000256" key="12">
    <source>
        <dbReference type="SAM" id="MobiDB-lite"/>
    </source>
</evidence>
<dbReference type="EMBL" id="JAAGWQ010000132">
    <property type="protein sequence ID" value="KAF5664683.1"/>
    <property type="molecule type" value="Genomic_DNA"/>
</dbReference>
<gene>
    <name evidence="14" type="ORF">FHETE_6954</name>
</gene>
<sequence>MLPDSPGDSHAAIVQSIAKQFEIDNHKIREIVDHFSHQIKRGLQAKHSYQIPSFVTQIPSGQEKGLFLAVDLGGTNCRVCAVDLHGDSTFDVFQKKHAVPSDVRVNSSHQPLFQFIAIKILEFLQEYTPNKNLGHNIIEKTFNLGFTFSFTCEQTSLSRGTLVHWDKGWDIPSTLGQDPCALLQAAIDGIGLPVQVCVLANDAVGTLLARAYTSPRKDSALASIILGTGTNAAYVEKVSNISRLGDANSPRKDDVMVINTEWGCWDDELVVLPQTQFDKLVDETSSDPGCGLFEKMVSELGQNDSTTALSYMTESLDTRHPTTNDLSIVQSLATAIVKRSARLVGAGLAAILIQSGRLDSTNTVQEKVSSEDVHEIDQKPPRRQPTSFVSFIGGLMRRICGCIRPQECSTISIYDSPCISKEIFGTQTPTSDVIDIAVDGSLFEFHAEFESFMRSALRDVPEIGSVNEARLMIELTRDGSDLLRPEDTKDASLTISVRNSEETANWSFGSGGSKIRSVVEIWIQEGFDFNKNFKIVLQRAGPGGRVPVTITSDDYRDYDDVEFLPPGNWRVDGLDEPDDDDHSELKPRKKTGRLEPILGRRRPLAIDFEVLRNWIQGCEEQHSICQYDQDPIDIQYLRLIDIEKKCIVQVGGSERPEFATLSYVWGKRQFLRLVKANIDELETEGCLETLDLPSTIQDAITVCEKLHISHLWIDSLCIVQDDEAVMLEVVDKMDSIYGESILTIVAATGSDAFSGIPGIRLGTRFIEQHELEIRGVQLIDSVDGHQFRMQTRFEEPQWISGTPWARRAWTFQEAFVSRRALFFTSEQVYWSCREGLLSEDTTDYLNLKGGYDCDGNRMDSKFWPSEYENIALTFSTRRLTYEADIGRAYLGTQNYLDRKWGGHKFSWGLPHGAFGAFLVWEWPFESERRMRQGTHAVRQHDGSIVKVPFPSWSWMSWTEGGRLLSFYGDEPKAHCPLFFVFNSASQLTPIPYGESTDCDVAPLPRLLADGSDKRRIRVTEDVLPLELHSTPSNRHIALAFYTEVATVRYDPSAGFEDPPGDLQMRSYEYPFSVKIGQRFYRILERDQTDEKEGLIDVDLVAVFSGQMTKPRKFRNEYRLYCWPVLKKGGLDQLGHQNRTTRLLSVEPKWKVTDQRTVQGHIRLTNYLFSAENGGDYVGSVYEAVQLQSFLTNTDHPSITDIMVKAISKTGSVAQAFLLLSTLLSGSGIARADNPIVQDIYTADPAPVVYDGRVYLFTGHDNDGSTTYNMTDWRLFSSADMVNWQHHGSPMSLKTFSWVRDSAWAGQVIARNGKFYFYAPMRNAKTGGMSIGVGVSNTITGPYTDALGKPLVENNEIDPTVFIDSDGQAYMYWGNPGLYYVKLNNDMLSYSGGINKVSLTTAGFGTRPNNAQRPTNFEEGPWIYKRGSLYYMIYAANCCSEDIRYSTGPTATGPWTYRGVIMAHEGRSFTNHPGIIDFEGKSYFFYHNGALDGGSGYTRSVAVESFNYGSDGLIPTIKMTQQGPAQIKSLDPYVRQEAETMAWSKGIETETCSEGGFSVGYIDNGDYIKVKGVAFGNTGAKSFSARVAADSSGGKIELRLGSETGTVVGTCTVSSTGGWQQWTTVECPVSGATGTKDLFLRFTGSSSGYLFNFNWWQFK</sequence>
<dbReference type="Pfam" id="PF06985">
    <property type="entry name" value="HET"/>
    <property type="match status" value="1"/>
</dbReference>
<dbReference type="Gene3D" id="3.40.367.20">
    <property type="match status" value="2"/>
</dbReference>
<dbReference type="CDD" id="cd18618">
    <property type="entry name" value="GH43_Xsa43E-like"/>
    <property type="match status" value="1"/>
</dbReference>
<dbReference type="PANTHER" id="PTHR19443">
    <property type="entry name" value="HEXOKINASE"/>
    <property type="match status" value="1"/>
</dbReference>
<evidence type="ECO:0000259" key="13">
    <source>
        <dbReference type="PROSITE" id="PS51175"/>
    </source>
</evidence>
<feature type="active site" description="Proton acceptor" evidence="10">
    <location>
        <position position="1243"/>
    </location>
</feature>
<dbReference type="SMART" id="SM00606">
    <property type="entry name" value="CBD_IV"/>
    <property type="match status" value="1"/>
</dbReference>
<dbReference type="InterPro" id="IPR006584">
    <property type="entry name" value="Cellulose-bd_IV"/>
</dbReference>
<keyword evidence="5" id="KW-0547">Nucleotide-binding</keyword>
<dbReference type="Proteomes" id="UP000567885">
    <property type="component" value="Unassembled WGS sequence"/>
</dbReference>
<dbReference type="GO" id="GO:0006006">
    <property type="term" value="P:glucose metabolic process"/>
    <property type="evidence" value="ECO:0007669"/>
    <property type="project" value="TreeGrafter"/>
</dbReference>
<keyword evidence="4" id="KW-0732">Signal</keyword>
<accession>A0A8H5WNL9</accession>
<keyword evidence="3" id="KW-0808">Transferase</keyword>
<dbReference type="GO" id="GO:0004553">
    <property type="term" value="F:hydrolase activity, hydrolyzing O-glycosyl compounds"/>
    <property type="evidence" value="ECO:0007669"/>
    <property type="project" value="InterPro"/>
</dbReference>
<dbReference type="Gene3D" id="2.115.10.20">
    <property type="entry name" value="Glycosyl hydrolase domain, family 43"/>
    <property type="match status" value="1"/>
</dbReference>
<dbReference type="GO" id="GO:0005829">
    <property type="term" value="C:cytosol"/>
    <property type="evidence" value="ECO:0007669"/>
    <property type="project" value="TreeGrafter"/>
</dbReference>
<dbReference type="Pfam" id="PF00349">
    <property type="entry name" value="Hexokinase_1"/>
    <property type="match status" value="1"/>
</dbReference>
<evidence type="ECO:0000313" key="14">
    <source>
        <dbReference type="EMBL" id="KAF5664683.1"/>
    </source>
</evidence>
<dbReference type="PRINTS" id="PR00475">
    <property type="entry name" value="HEXOKINASE"/>
</dbReference>
<dbReference type="GO" id="GO:0005739">
    <property type="term" value="C:mitochondrion"/>
    <property type="evidence" value="ECO:0007669"/>
    <property type="project" value="TreeGrafter"/>
</dbReference>
<dbReference type="OrthoDB" id="2975793at2759"/>
<dbReference type="GO" id="GO:0006096">
    <property type="term" value="P:glycolytic process"/>
    <property type="evidence" value="ECO:0007669"/>
    <property type="project" value="UniProtKB-UniPathway"/>
</dbReference>
<keyword evidence="15" id="KW-1185">Reference proteome</keyword>